<dbReference type="EMBL" id="DF237371">
    <property type="protein sequence ID" value="GAQ88373.1"/>
    <property type="molecule type" value="Genomic_DNA"/>
</dbReference>
<name>A0A1Y1ICQ7_KLENI</name>
<proteinExistence type="predicted"/>
<gene>
    <name evidence="2" type="ORF">KFL_004220120</name>
</gene>
<feature type="region of interest" description="Disordered" evidence="1">
    <location>
        <begin position="226"/>
        <end position="248"/>
    </location>
</feature>
<organism evidence="2 3">
    <name type="scientific">Klebsormidium nitens</name>
    <name type="common">Green alga</name>
    <name type="synonym">Ulothrix nitens</name>
    <dbReference type="NCBI Taxonomy" id="105231"/>
    <lineage>
        <taxon>Eukaryota</taxon>
        <taxon>Viridiplantae</taxon>
        <taxon>Streptophyta</taxon>
        <taxon>Klebsormidiophyceae</taxon>
        <taxon>Klebsormidiales</taxon>
        <taxon>Klebsormidiaceae</taxon>
        <taxon>Klebsormidium</taxon>
    </lineage>
</organism>
<evidence type="ECO:0000256" key="1">
    <source>
        <dbReference type="SAM" id="MobiDB-lite"/>
    </source>
</evidence>
<reference evidence="2 3" key="1">
    <citation type="journal article" date="2014" name="Nat. Commun.">
        <title>Klebsormidium flaccidum genome reveals primary factors for plant terrestrial adaptation.</title>
        <authorList>
            <person name="Hori K."/>
            <person name="Maruyama F."/>
            <person name="Fujisawa T."/>
            <person name="Togashi T."/>
            <person name="Yamamoto N."/>
            <person name="Seo M."/>
            <person name="Sato S."/>
            <person name="Yamada T."/>
            <person name="Mori H."/>
            <person name="Tajima N."/>
            <person name="Moriyama T."/>
            <person name="Ikeuchi M."/>
            <person name="Watanabe M."/>
            <person name="Wada H."/>
            <person name="Kobayashi K."/>
            <person name="Saito M."/>
            <person name="Masuda T."/>
            <person name="Sasaki-Sekimoto Y."/>
            <person name="Mashiguchi K."/>
            <person name="Awai K."/>
            <person name="Shimojima M."/>
            <person name="Masuda S."/>
            <person name="Iwai M."/>
            <person name="Nobusawa T."/>
            <person name="Narise T."/>
            <person name="Kondo S."/>
            <person name="Saito H."/>
            <person name="Sato R."/>
            <person name="Murakawa M."/>
            <person name="Ihara Y."/>
            <person name="Oshima-Yamada Y."/>
            <person name="Ohtaka K."/>
            <person name="Satoh M."/>
            <person name="Sonobe K."/>
            <person name="Ishii M."/>
            <person name="Ohtani R."/>
            <person name="Kanamori-Sato M."/>
            <person name="Honoki R."/>
            <person name="Miyazaki D."/>
            <person name="Mochizuki H."/>
            <person name="Umetsu J."/>
            <person name="Higashi K."/>
            <person name="Shibata D."/>
            <person name="Kamiya Y."/>
            <person name="Sato N."/>
            <person name="Nakamura Y."/>
            <person name="Tabata S."/>
            <person name="Ida S."/>
            <person name="Kurokawa K."/>
            <person name="Ohta H."/>
        </authorList>
    </citation>
    <scope>NUCLEOTIDE SEQUENCE [LARGE SCALE GENOMIC DNA]</scope>
    <source>
        <strain evidence="2 3">NIES-2285</strain>
    </source>
</reference>
<accession>A0A1Y1ICQ7</accession>
<keyword evidence="3" id="KW-1185">Reference proteome</keyword>
<dbReference type="AlphaFoldDB" id="A0A1Y1ICQ7"/>
<dbReference type="Gene3D" id="2.60.120.10">
    <property type="entry name" value="Jelly Rolls"/>
    <property type="match status" value="1"/>
</dbReference>
<feature type="compositionally biased region" description="Polar residues" evidence="1">
    <location>
        <begin position="228"/>
        <end position="237"/>
    </location>
</feature>
<evidence type="ECO:0008006" key="4">
    <source>
        <dbReference type="Google" id="ProtNLM"/>
    </source>
</evidence>
<sequence>MKGVGIVRRGQLSLYAGLSPMDARAGGARGAAARRATWLSTLGPGAVLGVASLSPELRRDWYAEAASTVDLLSLQKADLKRILGSEKLQALREEFRFMVDYLEGRHGEFSTDEQPPVIEESCSHDEPMLTKTRSFATATKGAMWVERSNSVLSHEAVNERTAKRPATAGPVRRTATMADGERSRRPQSAAPGPRRGSTERSPDQWSGSQFSAHVIFTPELCDPVDRSNAASGEQRANTRGAREVRRKAPGARVEKMELGLAWQLVLRERQRSIRLNLPSSENAFVGQRT</sequence>
<dbReference type="SUPFAM" id="SSF51206">
    <property type="entry name" value="cAMP-binding domain-like"/>
    <property type="match status" value="1"/>
</dbReference>
<evidence type="ECO:0000313" key="2">
    <source>
        <dbReference type="EMBL" id="GAQ88373.1"/>
    </source>
</evidence>
<protein>
    <recommendedName>
        <fullName evidence="4">Cyclic nucleotide-binding domain-containing protein</fullName>
    </recommendedName>
</protein>
<dbReference type="InterPro" id="IPR018490">
    <property type="entry name" value="cNMP-bd_dom_sf"/>
</dbReference>
<dbReference type="InterPro" id="IPR014710">
    <property type="entry name" value="RmlC-like_jellyroll"/>
</dbReference>
<evidence type="ECO:0000313" key="3">
    <source>
        <dbReference type="Proteomes" id="UP000054558"/>
    </source>
</evidence>
<dbReference type="Proteomes" id="UP000054558">
    <property type="component" value="Unassembled WGS sequence"/>
</dbReference>
<feature type="region of interest" description="Disordered" evidence="1">
    <location>
        <begin position="154"/>
        <end position="208"/>
    </location>
</feature>